<dbReference type="Gene3D" id="3.40.50.2300">
    <property type="match status" value="3"/>
</dbReference>
<evidence type="ECO:0000259" key="18">
    <source>
        <dbReference type="SMART" id="SM00079"/>
    </source>
</evidence>
<keyword evidence="15" id="KW-1015">Disulfide bond</keyword>
<keyword evidence="8" id="KW-0406">Ion transport</keyword>
<keyword evidence="4" id="KW-0813">Transport</keyword>
<dbReference type="SUPFAM" id="SSF53822">
    <property type="entry name" value="Periplasmic binding protein-like I"/>
    <property type="match status" value="1"/>
</dbReference>
<evidence type="ECO:0000256" key="13">
    <source>
        <dbReference type="ARBA" id="ARBA00023303"/>
    </source>
</evidence>
<evidence type="ECO:0000256" key="3">
    <source>
        <dbReference type="ARBA" id="ARBA00011095"/>
    </source>
</evidence>
<evidence type="ECO:0000256" key="7">
    <source>
        <dbReference type="ARBA" id="ARBA00022989"/>
    </source>
</evidence>
<feature type="transmembrane region" description="Helical" evidence="17">
    <location>
        <begin position="837"/>
        <end position="860"/>
    </location>
</feature>
<evidence type="ECO:0000256" key="8">
    <source>
        <dbReference type="ARBA" id="ARBA00023065"/>
    </source>
</evidence>
<dbReference type="InterPro" id="IPR001828">
    <property type="entry name" value="ANF_lig-bd_rcpt"/>
</dbReference>
<comment type="subunit">
    <text evidence="3">May form heteromers.</text>
</comment>
<dbReference type="AlphaFoldDB" id="A0A2R6Q2E9"/>
<dbReference type="CDD" id="cd13686">
    <property type="entry name" value="GluR_Plant"/>
    <property type="match status" value="1"/>
</dbReference>
<accession>A0A2R6Q2E9</accession>
<evidence type="ECO:0000313" key="19">
    <source>
        <dbReference type="EMBL" id="PSS01045.1"/>
    </source>
</evidence>
<dbReference type="SUPFAM" id="SSF53850">
    <property type="entry name" value="Periplasmic binding protein-like II"/>
    <property type="match status" value="1"/>
</dbReference>
<feature type="compositionally biased region" description="Polar residues" evidence="16">
    <location>
        <begin position="920"/>
        <end position="937"/>
    </location>
</feature>
<dbReference type="Gene3D" id="3.40.190.10">
    <property type="entry name" value="Periplasmic binding protein-like II"/>
    <property type="match status" value="2"/>
</dbReference>
<dbReference type="Pfam" id="PF00060">
    <property type="entry name" value="Lig_chan"/>
    <property type="match status" value="1"/>
</dbReference>
<feature type="transmembrane region" description="Helical" evidence="17">
    <location>
        <begin position="593"/>
        <end position="615"/>
    </location>
</feature>
<organism evidence="19 20">
    <name type="scientific">Actinidia chinensis var. chinensis</name>
    <name type="common">Chinese soft-hair kiwi</name>
    <dbReference type="NCBI Taxonomy" id="1590841"/>
    <lineage>
        <taxon>Eukaryota</taxon>
        <taxon>Viridiplantae</taxon>
        <taxon>Streptophyta</taxon>
        <taxon>Embryophyta</taxon>
        <taxon>Tracheophyta</taxon>
        <taxon>Spermatophyta</taxon>
        <taxon>Magnoliopsida</taxon>
        <taxon>eudicotyledons</taxon>
        <taxon>Gunneridae</taxon>
        <taxon>Pentapetalae</taxon>
        <taxon>asterids</taxon>
        <taxon>Ericales</taxon>
        <taxon>Actinidiaceae</taxon>
        <taxon>Actinidia</taxon>
    </lineage>
</organism>
<dbReference type="Gramene" id="PSS01045">
    <property type="protein sequence ID" value="PSS01045"/>
    <property type="gene ID" value="CEY00_Acc22403"/>
</dbReference>
<dbReference type="InterPro" id="IPR001320">
    <property type="entry name" value="Iontro_rcpt_C"/>
</dbReference>
<gene>
    <name evidence="19" type="ORF">CEY00_Acc22403</name>
</gene>
<keyword evidence="7 17" id="KW-1133">Transmembrane helix</keyword>
<dbReference type="InterPro" id="IPR017103">
    <property type="entry name" value="Iontropic_Glu_rcpt_pln"/>
</dbReference>
<evidence type="ECO:0000256" key="10">
    <source>
        <dbReference type="ARBA" id="ARBA00023170"/>
    </source>
</evidence>
<evidence type="ECO:0000256" key="12">
    <source>
        <dbReference type="ARBA" id="ARBA00023286"/>
    </source>
</evidence>
<dbReference type="FunFam" id="3.40.50.2300:FF:000195">
    <property type="entry name" value="Glutamate receptor"/>
    <property type="match status" value="1"/>
</dbReference>
<dbReference type="InterPro" id="IPR028082">
    <property type="entry name" value="Peripla_BP_I"/>
</dbReference>
<dbReference type="Proteomes" id="UP000241394">
    <property type="component" value="Chromosome LG20"/>
</dbReference>
<dbReference type="PANTHER" id="PTHR34836:SF1">
    <property type="entry name" value="OS09G0428600 PROTEIN"/>
    <property type="match status" value="1"/>
</dbReference>
<evidence type="ECO:0000256" key="17">
    <source>
        <dbReference type="SAM" id="Phobius"/>
    </source>
</evidence>
<keyword evidence="9 17" id="KW-0472">Membrane</keyword>
<dbReference type="InterPro" id="IPR044440">
    <property type="entry name" value="GABAb_receptor_plant_PBP1"/>
</dbReference>
<dbReference type="InterPro" id="IPR015683">
    <property type="entry name" value="Ionotropic_Glu_rcpt"/>
</dbReference>
<dbReference type="CDD" id="cd19990">
    <property type="entry name" value="PBP1_GABAb_receptor_plant"/>
    <property type="match status" value="1"/>
</dbReference>
<dbReference type="PANTHER" id="PTHR34836">
    <property type="entry name" value="OS06G0188250 PROTEIN"/>
    <property type="match status" value="1"/>
</dbReference>
<dbReference type="Pfam" id="PF01094">
    <property type="entry name" value="ANF_receptor"/>
    <property type="match status" value="1"/>
</dbReference>
<keyword evidence="6" id="KW-0732">Signal</keyword>
<sequence>MRRSTERTQPVFSLFLTLCILSLRLWFGVAQPQNTTLIPVNVGVVLDMNQWMGKMGLSCISMALSDFYASHDDYKTRLVLNTRDSKDDVVGAAAAALDLLKNVEVQAILGPGTSMQADFVIDLGNKSRVPIISFSATSPFLSSIRSPYFVRATQNDSSQVRTIRAIVEAFGWREVVPICVDNEFGEGIMSFLADALQEINTRIPYRSVIPPSATDDQILAQLYKLMAMQTRVFVLHMFPSLASRLFIKAKEVGMMSEGYVWIMTDAVTNSLSSLDPSVIDSMQGVLGVKPYVPRTKQLHNFSIRWKTKFQQENPSILNAELDVFGLWAYDAATALAMAVESVGITNSGFQKANISGNSTDLETFGVSQNGLKLLQALRKTSFAGLSGDFHVIDGQLQSPAYQIVNVIGTGRKRVGLWTMKNGIVRELNATTAKAPYSTSKANLGSIIWPGDTMSAPKGWVIPTTGKKLKIGVPMKDGFSEFVKVTPNPDTNTTIVTGYCIDLFDAVMATLPYAVPYEYVPFSTPDGKPAGTYNDLVYQVFLENFDAVVGDTTIIANRSQYVDFTLPYTESGVSMIVPIRDNKSKNAWVFLRPLTWDLWVTSFFSFVWIGFVVWVLEHRINEDFRGPPSHQTGMIFWFSFSTMVFAHKEKVVSNLARFVVIIWCFVVLILTQSYTASLTSMLTVQQLQPTVTDVRELIKRGEFVGYLEGSFVLGLLKQLNFDESKLKVYASPEECDDLFTKGSGNGGIAAAFDEIPYIKLFLSKHCSKYTMVAPTYKTDGFSFVFPINSPLVHDVSRAVLNVTEGDKMVEIERAWFGQTNCPDTSTYISSNSLGLDSFWGLFLIAGAASFSALIFFLIVFIHRHKHIFRNLEPKNTIWKKIEALVLRFDKKDLSSHTFRKSELRDKSGVDVADSMGALDQDQASPTTNGVPSPSTFSLHTERNANCPPSPSSFSNYTDGTFVSFEGTPTHDYGDPISHGQTTQELVTVIELANLNNQSLATPESTNENH</sequence>
<dbReference type="Gene3D" id="1.10.287.70">
    <property type="match status" value="1"/>
</dbReference>
<reference evidence="20" key="2">
    <citation type="journal article" date="2018" name="BMC Genomics">
        <title>A manually annotated Actinidia chinensis var. chinensis (kiwifruit) genome highlights the challenges associated with draft genomes and gene prediction in plants.</title>
        <authorList>
            <person name="Pilkington S.M."/>
            <person name="Crowhurst R."/>
            <person name="Hilario E."/>
            <person name="Nardozza S."/>
            <person name="Fraser L."/>
            <person name="Peng Y."/>
            <person name="Gunaseelan K."/>
            <person name="Simpson R."/>
            <person name="Tahir J."/>
            <person name="Deroles S.C."/>
            <person name="Templeton K."/>
            <person name="Luo Z."/>
            <person name="Davy M."/>
            <person name="Cheng C."/>
            <person name="McNeilage M."/>
            <person name="Scaglione D."/>
            <person name="Liu Y."/>
            <person name="Zhang Q."/>
            <person name="Datson P."/>
            <person name="De Silva N."/>
            <person name="Gardiner S.E."/>
            <person name="Bassett H."/>
            <person name="Chagne D."/>
            <person name="McCallum J."/>
            <person name="Dzierzon H."/>
            <person name="Deng C."/>
            <person name="Wang Y.Y."/>
            <person name="Barron L."/>
            <person name="Manako K."/>
            <person name="Bowen J."/>
            <person name="Foster T.M."/>
            <person name="Erridge Z.A."/>
            <person name="Tiffin H."/>
            <person name="Waite C.N."/>
            <person name="Davies K.M."/>
            <person name="Grierson E.P."/>
            <person name="Laing W.A."/>
            <person name="Kirk R."/>
            <person name="Chen X."/>
            <person name="Wood M."/>
            <person name="Montefiori M."/>
            <person name="Brummell D.A."/>
            <person name="Schwinn K.E."/>
            <person name="Catanach A."/>
            <person name="Fullerton C."/>
            <person name="Li D."/>
            <person name="Meiyalaghan S."/>
            <person name="Nieuwenhuizen N."/>
            <person name="Read N."/>
            <person name="Prakash R."/>
            <person name="Hunter D."/>
            <person name="Zhang H."/>
            <person name="McKenzie M."/>
            <person name="Knabel M."/>
            <person name="Harris A."/>
            <person name="Allan A.C."/>
            <person name="Gleave A."/>
            <person name="Chen A."/>
            <person name="Janssen B.J."/>
            <person name="Plunkett B."/>
            <person name="Ampomah-Dwamena C."/>
            <person name="Voogd C."/>
            <person name="Leif D."/>
            <person name="Lafferty D."/>
            <person name="Souleyre E.J.F."/>
            <person name="Varkonyi-Gasic E."/>
            <person name="Gambi F."/>
            <person name="Hanley J."/>
            <person name="Yao J.L."/>
            <person name="Cheung J."/>
            <person name="David K.M."/>
            <person name="Warren B."/>
            <person name="Marsh K."/>
            <person name="Snowden K.C."/>
            <person name="Lin-Wang K."/>
            <person name="Brian L."/>
            <person name="Martinez-Sanchez M."/>
            <person name="Wang M."/>
            <person name="Ileperuma N."/>
            <person name="Macnee N."/>
            <person name="Campin R."/>
            <person name="McAtee P."/>
            <person name="Drummond R.S.M."/>
            <person name="Espley R.V."/>
            <person name="Ireland H.S."/>
            <person name="Wu R."/>
            <person name="Atkinson R.G."/>
            <person name="Karunairetnam S."/>
            <person name="Bulley S."/>
            <person name="Chunkath S."/>
            <person name="Hanley Z."/>
            <person name="Storey R."/>
            <person name="Thrimawithana A.H."/>
            <person name="Thomson S."/>
            <person name="David C."/>
            <person name="Testolin R."/>
            <person name="Huang H."/>
            <person name="Hellens R.P."/>
            <person name="Schaffer R.J."/>
        </authorList>
    </citation>
    <scope>NUCLEOTIDE SEQUENCE [LARGE SCALE GENOMIC DNA]</scope>
    <source>
        <strain evidence="20">cv. Red5</strain>
    </source>
</reference>
<dbReference type="InParanoid" id="A0A2R6Q2E9"/>
<evidence type="ECO:0000256" key="15">
    <source>
        <dbReference type="PIRSR" id="PIRSR037090-50"/>
    </source>
</evidence>
<dbReference type="FunFam" id="1.10.287.70:FF:000037">
    <property type="entry name" value="Glutamate receptor"/>
    <property type="match status" value="1"/>
</dbReference>
<evidence type="ECO:0000256" key="9">
    <source>
        <dbReference type="ARBA" id="ARBA00023136"/>
    </source>
</evidence>
<dbReference type="SMART" id="SM00079">
    <property type="entry name" value="PBPe"/>
    <property type="match status" value="1"/>
</dbReference>
<dbReference type="GO" id="GO:0015276">
    <property type="term" value="F:ligand-gated monoatomic ion channel activity"/>
    <property type="evidence" value="ECO:0007669"/>
    <property type="project" value="InterPro"/>
</dbReference>
<feature type="domain" description="Ionotropic glutamate receptor C-terminal" evidence="18">
    <location>
        <begin position="467"/>
        <end position="817"/>
    </location>
</feature>
<dbReference type="FunFam" id="3.40.50.2300:FF:000169">
    <property type="entry name" value="Glutamate receptor"/>
    <property type="match status" value="1"/>
</dbReference>
<proteinExistence type="inferred from homology"/>
<dbReference type="OMA" id="HVQTKWK"/>
<evidence type="ECO:0000256" key="1">
    <source>
        <dbReference type="ARBA" id="ARBA00004141"/>
    </source>
</evidence>
<keyword evidence="11" id="KW-0325">Glycoprotein</keyword>
<dbReference type="Pfam" id="PF10613">
    <property type="entry name" value="Lig_chan-Glu_bd"/>
    <property type="match status" value="1"/>
</dbReference>
<keyword evidence="5 17" id="KW-0812">Transmembrane</keyword>
<evidence type="ECO:0000256" key="16">
    <source>
        <dbReference type="SAM" id="MobiDB-lite"/>
    </source>
</evidence>
<evidence type="ECO:0000256" key="11">
    <source>
        <dbReference type="ARBA" id="ARBA00023180"/>
    </source>
</evidence>
<evidence type="ECO:0000256" key="4">
    <source>
        <dbReference type="ARBA" id="ARBA00022448"/>
    </source>
</evidence>
<reference evidence="19 20" key="1">
    <citation type="submission" date="2017-07" db="EMBL/GenBank/DDBJ databases">
        <title>An improved, manually edited Actinidia chinensis var. chinensis (kiwifruit) genome highlights the challenges associated with draft genomes and gene prediction in plants.</title>
        <authorList>
            <person name="Pilkington S."/>
            <person name="Crowhurst R."/>
            <person name="Hilario E."/>
            <person name="Nardozza S."/>
            <person name="Fraser L."/>
            <person name="Peng Y."/>
            <person name="Gunaseelan K."/>
            <person name="Simpson R."/>
            <person name="Tahir J."/>
            <person name="Deroles S."/>
            <person name="Templeton K."/>
            <person name="Luo Z."/>
            <person name="Davy M."/>
            <person name="Cheng C."/>
            <person name="Mcneilage M."/>
            <person name="Scaglione D."/>
            <person name="Liu Y."/>
            <person name="Zhang Q."/>
            <person name="Datson P."/>
            <person name="De Silva N."/>
            <person name="Gardiner S."/>
            <person name="Bassett H."/>
            <person name="Chagne D."/>
            <person name="Mccallum J."/>
            <person name="Dzierzon H."/>
            <person name="Deng C."/>
            <person name="Wang Y.-Y."/>
            <person name="Barron N."/>
            <person name="Manako K."/>
            <person name="Bowen J."/>
            <person name="Foster T."/>
            <person name="Erridge Z."/>
            <person name="Tiffin H."/>
            <person name="Waite C."/>
            <person name="Davies K."/>
            <person name="Grierson E."/>
            <person name="Laing W."/>
            <person name="Kirk R."/>
            <person name="Chen X."/>
            <person name="Wood M."/>
            <person name="Montefiori M."/>
            <person name="Brummell D."/>
            <person name="Schwinn K."/>
            <person name="Catanach A."/>
            <person name="Fullerton C."/>
            <person name="Li D."/>
            <person name="Meiyalaghan S."/>
            <person name="Nieuwenhuizen N."/>
            <person name="Read N."/>
            <person name="Prakash R."/>
            <person name="Hunter D."/>
            <person name="Zhang H."/>
            <person name="Mckenzie M."/>
            <person name="Knabel M."/>
            <person name="Harris A."/>
            <person name="Allan A."/>
            <person name="Chen A."/>
            <person name="Janssen B."/>
            <person name="Plunkett B."/>
            <person name="Dwamena C."/>
            <person name="Voogd C."/>
            <person name="Leif D."/>
            <person name="Lafferty D."/>
            <person name="Souleyre E."/>
            <person name="Varkonyi-Gasic E."/>
            <person name="Gambi F."/>
            <person name="Hanley J."/>
            <person name="Yao J.-L."/>
            <person name="Cheung J."/>
            <person name="David K."/>
            <person name="Warren B."/>
            <person name="Marsh K."/>
            <person name="Snowden K."/>
            <person name="Lin-Wang K."/>
            <person name="Brian L."/>
            <person name="Martinez-Sanchez M."/>
            <person name="Wang M."/>
            <person name="Ileperuma N."/>
            <person name="Macnee N."/>
            <person name="Campin R."/>
            <person name="Mcatee P."/>
            <person name="Drummond R."/>
            <person name="Espley R."/>
            <person name="Ireland H."/>
            <person name="Wu R."/>
            <person name="Atkinson R."/>
            <person name="Karunairetnam S."/>
            <person name="Bulley S."/>
            <person name="Chunkath S."/>
            <person name="Hanley Z."/>
            <person name="Storey R."/>
            <person name="Thrimawithana A."/>
            <person name="Thomson S."/>
            <person name="David C."/>
            <person name="Testolin R."/>
        </authorList>
    </citation>
    <scope>NUCLEOTIDE SEQUENCE [LARGE SCALE GENOMIC DNA]</scope>
    <source>
        <strain evidence="20">cv. Red5</strain>
        <tissue evidence="19">Young leaf</tissue>
    </source>
</reference>
<dbReference type="InterPro" id="IPR019594">
    <property type="entry name" value="Glu/Gly-bd"/>
</dbReference>
<feature type="region of interest" description="Disordered" evidence="16">
    <location>
        <begin position="916"/>
        <end position="951"/>
    </location>
</feature>
<dbReference type="STRING" id="1590841.A0A2R6Q2E9"/>
<evidence type="ECO:0000256" key="6">
    <source>
        <dbReference type="ARBA" id="ARBA00022729"/>
    </source>
</evidence>
<dbReference type="EMBL" id="NKQK01000020">
    <property type="protein sequence ID" value="PSS01045.1"/>
    <property type="molecule type" value="Genomic_DNA"/>
</dbReference>
<feature type="transmembrane region" description="Helical" evidence="17">
    <location>
        <begin position="657"/>
        <end position="675"/>
    </location>
</feature>
<evidence type="ECO:0000256" key="14">
    <source>
        <dbReference type="ARBA" id="ARBA00049638"/>
    </source>
</evidence>
<keyword evidence="12" id="KW-1071">Ligand-gated ion channel</keyword>
<comment type="function">
    <text evidence="14">Glutamate-gated receptor that probably acts as a non-selective cation channel. May be involved in light-signal transduction and calcium homeostasis via the regulation of calcium influx into cells.</text>
</comment>
<evidence type="ECO:0000313" key="20">
    <source>
        <dbReference type="Proteomes" id="UP000241394"/>
    </source>
</evidence>
<comment type="similarity">
    <text evidence="2">Belongs to the glutamate-gated ion channel (TC 1.A.10.1) family.</text>
</comment>
<dbReference type="FunFam" id="3.40.190.10:FF:000103">
    <property type="entry name" value="Glutamate receptor"/>
    <property type="match status" value="1"/>
</dbReference>
<dbReference type="GO" id="GO:0016020">
    <property type="term" value="C:membrane"/>
    <property type="evidence" value="ECO:0007669"/>
    <property type="project" value="UniProtKB-SubCell"/>
</dbReference>
<dbReference type="PIRSF" id="PIRSF037090">
    <property type="entry name" value="Iontro_Glu-like_rcpt_pln"/>
    <property type="match status" value="1"/>
</dbReference>
<protein>
    <submittedName>
        <fullName evidence="19">Glutamate receptor 2.7 like</fullName>
    </submittedName>
</protein>
<keyword evidence="13" id="KW-0407">Ion channel</keyword>
<dbReference type="OrthoDB" id="5984008at2759"/>
<name>A0A2R6Q2E9_ACTCC</name>
<evidence type="ECO:0000256" key="2">
    <source>
        <dbReference type="ARBA" id="ARBA00008685"/>
    </source>
</evidence>
<keyword evidence="20" id="KW-1185">Reference proteome</keyword>
<comment type="caution">
    <text evidence="19">The sequence shown here is derived from an EMBL/GenBank/DDBJ whole genome shotgun (WGS) entry which is preliminary data.</text>
</comment>
<dbReference type="FunFam" id="3.40.190.10:FF:000195">
    <property type="entry name" value="Glutamate receptor 2.7"/>
    <property type="match status" value="1"/>
</dbReference>
<comment type="subcellular location">
    <subcellularLocation>
        <location evidence="1">Membrane</location>
        <topology evidence="1">Multi-pass membrane protein</topology>
    </subcellularLocation>
</comment>
<feature type="transmembrane region" description="Helical" evidence="17">
    <location>
        <begin position="12"/>
        <end position="31"/>
    </location>
</feature>
<dbReference type="FunCoup" id="A0A2R6Q2E9">
    <property type="interactions" value="236"/>
</dbReference>
<evidence type="ECO:0000256" key="5">
    <source>
        <dbReference type="ARBA" id="ARBA00022692"/>
    </source>
</evidence>
<feature type="disulfide bond" evidence="15">
    <location>
        <begin position="765"/>
        <end position="820"/>
    </location>
</feature>
<keyword evidence="10 19" id="KW-0675">Receptor</keyword>